<dbReference type="SUPFAM" id="SSF52047">
    <property type="entry name" value="RNI-like"/>
    <property type="match status" value="1"/>
</dbReference>
<dbReference type="PANTHER" id="PTHR38926">
    <property type="entry name" value="F-BOX DOMAIN CONTAINING PROTEIN, EXPRESSED"/>
    <property type="match status" value="1"/>
</dbReference>
<dbReference type="PANTHER" id="PTHR38926:SF58">
    <property type="entry name" value="F-BOX DOMAIN-CONTAINING PROTEIN"/>
    <property type="match status" value="1"/>
</dbReference>
<evidence type="ECO:0000313" key="2">
    <source>
        <dbReference type="Proteomes" id="UP000467841"/>
    </source>
</evidence>
<dbReference type="InterPro" id="IPR032675">
    <property type="entry name" value="LRR_dom_sf"/>
</dbReference>
<dbReference type="InterPro" id="IPR036047">
    <property type="entry name" value="F-box-like_dom_sf"/>
</dbReference>
<protein>
    <recommendedName>
        <fullName evidence="3">F-box domain-containing protein</fullName>
    </recommendedName>
</protein>
<proteinExistence type="predicted"/>
<accession>A0A6D2I8C0</accession>
<comment type="caution">
    <text evidence="1">The sequence shown here is derived from an EMBL/GenBank/DDBJ whole genome shotgun (WGS) entry which is preliminary data.</text>
</comment>
<dbReference type="OrthoDB" id="1031062at2759"/>
<evidence type="ECO:0008006" key="3">
    <source>
        <dbReference type="Google" id="ProtNLM"/>
    </source>
</evidence>
<keyword evidence="2" id="KW-1185">Reference proteome</keyword>
<dbReference type="Proteomes" id="UP000467841">
    <property type="component" value="Unassembled WGS sequence"/>
</dbReference>
<reference evidence="1" key="1">
    <citation type="submission" date="2020-01" db="EMBL/GenBank/DDBJ databases">
        <authorList>
            <person name="Mishra B."/>
        </authorList>
    </citation>
    <scope>NUCLEOTIDE SEQUENCE [LARGE SCALE GENOMIC DNA]</scope>
</reference>
<gene>
    <name evidence="1" type="ORF">MERR_LOCUS10368</name>
</gene>
<name>A0A6D2I8C0_9BRAS</name>
<organism evidence="1 2">
    <name type="scientific">Microthlaspi erraticum</name>
    <dbReference type="NCBI Taxonomy" id="1685480"/>
    <lineage>
        <taxon>Eukaryota</taxon>
        <taxon>Viridiplantae</taxon>
        <taxon>Streptophyta</taxon>
        <taxon>Embryophyta</taxon>
        <taxon>Tracheophyta</taxon>
        <taxon>Spermatophyta</taxon>
        <taxon>Magnoliopsida</taxon>
        <taxon>eudicotyledons</taxon>
        <taxon>Gunneridae</taxon>
        <taxon>Pentapetalae</taxon>
        <taxon>rosids</taxon>
        <taxon>malvids</taxon>
        <taxon>Brassicales</taxon>
        <taxon>Brassicaceae</taxon>
        <taxon>Coluteocarpeae</taxon>
        <taxon>Microthlaspi</taxon>
    </lineage>
</organism>
<dbReference type="SUPFAM" id="SSF81383">
    <property type="entry name" value="F-box domain"/>
    <property type="match status" value="1"/>
</dbReference>
<evidence type="ECO:0000313" key="1">
    <source>
        <dbReference type="EMBL" id="CAA7023133.1"/>
    </source>
</evidence>
<dbReference type="Gene3D" id="3.80.10.10">
    <property type="entry name" value="Ribonuclease Inhibitor"/>
    <property type="match status" value="1"/>
</dbReference>
<dbReference type="AlphaFoldDB" id="A0A6D2I8C0"/>
<dbReference type="EMBL" id="CACVBM020000776">
    <property type="protein sequence ID" value="CAA7023133.1"/>
    <property type="molecule type" value="Genomic_DNA"/>
</dbReference>
<dbReference type="Gene3D" id="1.20.1280.50">
    <property type="match status" value="1"/>
</dbReference>
<sequence>MDRDILAKIFEKLTVIDVTMGASRVCISWFLVSHQKSLWKTIDLAYLQLVDFNHPRLKNSQLDVKIIEGILYNPRDILTEITKLSSTVPTSLFFNFCFCVEDEDLIIAAERMPNIETFALPKWGKLSEDSYRFVFSQWKNLHTLIISLEFYLNKRIKFQLIGENCINLTNLKLSGYVDEHVAMKLVLYLPKLKRLSMRCSTIENIKIISFHITSGLQNLAILNLSHCCFIDSVTDPIFFGRVLEDSLIKTFTQKIDTFIMCSKVSCLVCKDQCGPGLTKIAFYKKHWRNDEIKELEF</sequence>